<proteinExistence type="predicted"/>
<gene>
    <name evidence="1" type="primary">Vigan.01G290400</name>
    <name evidence="1" type="ORF">VIGAN_01290400</name>
</gene>
<dbReference type="Proteomes" id="UP000291084">
    <property type="component" value="Chromosome 1"/>
</dbReference>
<reference evidence="1 2" key="1">
    <citation type="journal article" date="2015" name="Sci. Rep.">
        <title>The power of single molecule real-time sequencing technology in the de novo assembly of a eukaryotic genome.</title>
        <authorList>
            <person name="Sakai H."/>
            <person name="Naito K."/>
            <person name="Ogiso-Tanaka E."/>
            <person name="Takahashi Y."/>
            <person name="Iseki K."/>
            <person name="Muto C."/>
            <person name="Satou K."/>
            <person name="Teruya K."/>
            <person name="Shiroma A."/>
            <person name="Shimoji M."/>
            <person name="Hirano T."/>
            <person name="Itoh T."/>
            <person name="Kaga A."/>
            <person name="Tomooka N."/>
        </authorList>
    </citation>
    <scope>NUCLEOTIDE SEQUENCE [LARGE SCALE GENOMIC DNA]</scope>
    <source>
        <strain evidence="2">cv. Shumari</strain>
    </source>
</reference>
<name>A0A0S3R3L6_PHAAN</name>
<protein>
    <submittedName>
        <fullName evidence="1">Uncharacterized protein</fullName>
    </submittedName>
</protein>
<dbReference type="AlphaFoldDB" id="A0A0S3R3L6"/>
<keyword evidence="2" id="KW-1185">Reference proteome</keyword>
<evidence type="ECO:0000313" key="2">
    <source>
        <dbReference type="Proteomes" id="UP000291084"/>
    </source>
</evidence>
<sequence>MINVPVRKHHCSPLQVKPNWVVVRNAQNRDVSENENHIESDFSMEEGLPLQVHREYQISSRIEKHVIQNHR</sequence>
<dbReference type="EMBL" id="AP015034">
    <property type="protein sequence ID" value="BAT75098.1"/>
    <property type="molecule type" value="Genomic_DNA"/>
</dbReference>
<organism evidence="1 2">
    <name type="scientific">Vigna angularis var. angularis</name>
    <dbReference type="NCBI Taxonomy" id="157739"/>
    <lineage>
        <taxon>Eukaryota</taxon>
        <taxon>Viridiplantae</taxon>
        <taxon>Streptophyta</taxon>
        <taxon>Embryophyta</taxon>
        <taxon>Tracheophyta</taxon>
        <taxon>Spermatophyta</taxon>
        <taxon>Magnoliopsida</taxon>
        <taxon>eudicotyledons</taxon>
        <taxon>Gunneridae</taxon>
        <taxon>Pentapetalae</taxon>
        <taxon>rosids</taxon>
        <taxon>fabids</taxon>
        <taxon>Fabales</taxon>
        <taxon>Fabaceae</taxon>
        <taxon>Papilionoideae</taxon>
        <taxon>50 kb inversion clade</taxon>
        <taxon>NPAAA clade</taxon>
        <taxon>indigoferoid/millettioid clade</taxon>
        <taxon>Phaseoleae</taxon>
        <taxon>Vigna</taxon>
    </lineage>
</organism>
<evidence type="ECO:0000313" key="1">
    <source>
        <dbReference type="EMBL" id="BAT75098.1"/>
    </source>
</evidence>
<accession>A0A0S3R3L6</accession>